<dbReference type="Pfam" id="PF13560">
    <property type="entry name" value="HTH_31"/>
    <property type="match status" value="1"/>
</dbReference>
<feature type="domain" description="DUF5753" evidence="1">
    <location>
        <begin position="75"/>
        <end position="247"/>
    </location>
</feature>
<dbReference type="Pfam" id="PF19054">
    <property type="entry name" value="DUF5753"/>
    <property type="match status" value="1"/>
</dbReference>
<dbReference type="InterPro" id="IPR043917">
    <property type="entry name" value="DUF5753"/>
</dbReference>
<keyword evidence="3" id="KW-1185">Reference proteome</keyword>
<accession>A0ABT1KFB1</accession>
<dbReference type="EMBL" id="JAMZEC010000001">
    <property type="protein sequence ID" value="MCP2352697.1"/>
    <property type="molecule type" value="Genomic_DNA"/>
</dbReference>
<protein>
    <recommendedName>
        <fullName evidence="1">DUF5753 domain-containing protein</fullName>
    </recommendedName>
</protein>
<evidence type="ECO:0000313" key="3">
    <source>
        <dbReference type="Proteomes" id="UP001320766"/>
    </source>
</evidence>
<sequence length="254" mass="28878">MSGVELAMLAGWHSSKVSRIEYGKRNASEDDLRVWCQHCHAEDQLADLVATLRSIETMYMEWRRQLGVGTRKRQRDRLTMEAETSLFRMFETFYVPGLFQTPEYAASVMTSVVELLRVPNDVAQGVQARMERRHILFRKNHRFHAVICEVALRAGVVPFDVLRGQLDQLLRDMDLPTVRLGIIPTTAPHKALPLTGFWILDRRVVQIETLAASLALNQSHEVALYERAFDQLAASAVYGTKAKALISKAKTRQS</sequence>
<name>A0ABT1KFB1_9ACTN</name>
<organism evidence="2 3">
    <name type="scientific">Nonomuraea roseoviolacea subsp. carminata</name>
    <dbReference type="NCBI Taxonomy" id="160689"/>
    <lineage>
        <taxon>Bacteria</taxon>
        <taxon>Bacillati</taxon>
        <taxon>Actinomycetota</taxon>
        <taxon>Actinomycetes</taxon>
        <taxon>Streptosporangiales</taxon>
        <taxon>Streptosporangiaceae</taxon>
        <taxon>Nonomuraea</taxon>
    </lineage>
</organism>
<dbReference type="CDD" id="cd00093">
    <property type="entry name" value="HTH_XRE"/>
    <property type="match status" value="1"/>
</dbReference>
<dbReference type="Proteomes" id="UP001320766">
    <property type="component" value="Unassembled WGS sequence"/>
</dbReference>
<evidence type="ECO:0000313" key="2">
    <source>
        <dbReference type="EMBL" id="MCP2352697.1"/>
    </source>
</evidence>
<evidence type="ECO:0000259" key="1">
    <source>
        <dbReference type="Pfam" id="PF19054"/>
    </source>
</evidence>
<dbReference type="InterPro" id="IPR001387">
    <property type="entry name" value="Cro/C1-type_HTH"/>
</dbReference>
<reference evidence="2 3" key="1">
    <citation type="submission" date="2022-06" db="EMBL/GenBank/DDBJ databases">
        <title>Sequencing the genomes of 1000 actinobacteria strains.</title>
        <authorList>
            <person name="Klenk H.-P."/>
        </authorList>
    </citation>
    <scope>NUCLEOTIDE SEQUENCE [LARGE SCALE GENOMIC DNA]</scope>
    <source>
        <strain evidence="2 3">DSM 44170</strain>
    </source>
</reference>
<comment type="caution">
    <text evidence="2">The sequence shown here is derived from an EMBL/GenBank/DDBJ whole genome shotgun (WGS) entry which is preliminary data.</text>
</comment>
<proteinExistence type="predicted"/>
<gene>
    <name evidence="2" type="ORF">HD595_008819</name>
</gene>